<dbReference type="Proteomes" id="UP000297966">
    <property type="component" value="Unassembled WGS sequence"/>
</dbReference>
<comment type="caution">
    <text evidence="2">The sequence shown here is derived from an EMBL/GenBank/DDBJ whole genome shotgun (WGS) entry which is preliminary data.</text>
</comment>
<dbReference type="Gene3D" id="3.50.50.60">
    <property type="entry name" value="FAD/NAD(P)-binding domain"/>
    <property type="match status" value="2"/>
</dbReference>
<gene>
    <name evidence="2" type="ORF">E4K65_45635</name>
</gene>
<dbReference type="Pfam" id="PF13738">
    <property type="entry name" value="Pyr_redox_3"/>
    <property type="match status" value="1"/>
</dbReference>
<dbReference type="GO" id="GO:0050660">
    <property type="term" value="F:flavin adenine dinucleotide binding"/>
    <property type="evidence" value="ECO:0007669"/>
    <property type="project" value="TreeGrafter"/>
</dbReference>
<dbReference type="SUPFAM" id="SSF51905">
    <property type="entry name" value="FAD/NAD(P)-binding domain"/>
    <property type="match status" value="1"/>
</dbReference>
<proteinExistence type="predicted"/>
<dbReference type="AlphaFoldDB" id="A0A4Y9L2G4"/>
<sequence>MPESVETIVIGGGQAGLAISHHLAQRRREHIIFERGRVAERWRSERWDSLYFQFPNWMMRLPGHAYAGDDPDGFSRRDDVVRFIADYGARIAAPVRCGVNVTGVRQTEDGRLLVQAGTTSIAARNVVVATGPYQVPTVPQCAAQLPAGICQVTASRYTRPSELPTGGVLVVGSGASGCQIVEDLLLEGRSVYYALRGHRRQPRRYRGRDSGWWNEETGATNRTTDMIPPGFRGPLVTGYKGGKTVDLYELAQRGARLLGSLKDIRENQILLATDLNANLEVGDETFRQWLSTIDAYIAAKGIDAPPGGEYDEILSARRARLAEIDSLDLRDAKISTVIWALGYGYDFSWIDCDVLDARGAPRQQRGVTSVPGLYFLGLHRMHKIRSGFLWGVGEDAEFLADHIEGRRRSPASGIRADVQ</sequence>
<dbReference type="EMBL" id="SPQT01000071">
    <property type="protein sequence ID" value="TFV36424.1"/>
    <property type="molecule type" value="Genomic_DNA"/>
</dbReference>
<evidence type="ECO:0000313" key="2">
    <source>
        <dbReference type="EMBL" id="TFV36424.1"/>
    </source>
</evidence>
<dbReference type="GO" id="GO:0004497">
    <property type="term" value="F:monooxygenase activity"/>
    <property type="evidence" value="ECO:0007669"/>
    <property type="project" value="TreeGrafter"/>
</dbReference>
<evidence type="ECO:0000313" key="3">
    <source>
        <dbReference type="Proteomes" id="UP000297966"/>
    </source>
</evidence>
<reference evidence="2 3" key="1">
    <citation type="submission" date="2019-03" db="EMBL/GenBank/DDBJ databases">
        <title>Bradyrhizobium diversity isolated from nodules of Chamaecrista fasciculata.</title>
        <authorList>
            <person name="Klepa M.S."/>
            <person name="Urquiaga M.O."/>
            <person name="Hungria M."/>
            <person name="Delamuta J.R."/>
        </authorList>
    </citation>
    <scope>NUCLEOTIDE SEQUENCE [LARGE SCALE GENOMIC DNA]</scope>
    <source>
        <strain evidence="2 3">CNPSo 3448</strain>
    </source>
</reference>
<dbReference type="PRINTS" id="PR00411">
    <property type="entry name" value="PNDRDTASEI"/>
</dbReference>
<accession>A0A4Y9L2G4</accession>
<dbReference type="InterPro" id="IPR036188">
    <property type="entry name" value="FAD/NAD-bd_sf"/>
</dbReference>
<protein>
    <submittedName>
        <fullName evidence="2">FAD-dependent oxidoreductase</fullName>
    </submittedName>
</protein>
<dbReference type="OrthoDB" id="9773233at2"/>
<dbReference type="RefSeq" id="WP_135179636.1">
    <property type="nucleotide sequence ID" value="NZ_SPQT01000071.1"/>
</dbReference>
<keyword evidence="3" id="KW-1185">Reference proteome</keyword>
<dbReference type="PANTHER" id="PTHR43539">
    <property type="entry name" value="FLAVIN-BINDING MONOOXYGENASE-LIKE PROTEIN (AFU_ORTHOLOGUE AFUA_4G09220)"/>
    <property type="match status" value="1"/>
</dbReference>
<dbReference type="PANTHER" id="PTHR43539:SF78">
    <property type="entry name" value="FLAVIN-CONTAINING MONOOXYGENASE"/>
    <property type="match status" value="1"/>
</dbReference>
<evidence type="ECO:0000256" key="1">
    <source>
        <dbReference type="ARBA" id="ARBA00023002"/>
    </source>
</evidence>
<organism evidence="2 3">
    <name type="scientific">Bradyrhizobium niftali</name>
    <dbReference type="NCBI Taxonomy" id="2560055"/>
    <lineage>
        <taxon>Bacteria</taxon>
        <taxon>Pseudomonadati</taxon>
        <taxon>Pseudomonadota</taxon>
        <taxon>Alphaproteobacteria</taxon>
        <taxon>Hyphomicrobiales</taxon>
        <taxon>Nitrobacteraceae</taxon>
        <taxon>Bradyrhizobium</taxon>
    </lineage>
</organism>
<keyword evidence="1" id="KW-0560">Oxidoreductase</keyword>
<name>A0A4Y9L2G4_9BRAD</name>
<dbReference type="InterPro" id="IPR050982">
    <property type="entry name" value="Auxin_biosynth/cation_transpt"/>
</dbReference>